<feature type="signal peptide" evidence="1">
    <location>
        <begin position="1"/>
        <end position="35"/>
    </location>
</feature>
<sequence length="446" mass="50434">MHASSRSPSIMFKVLVLLTNITILLHFFQLATTIAEPVRDGNKGKSVDYNTGTGQTAWRVPLTAAQGKALLDQFSRDEIFVAKTGEEFCYDSKFTFVGMMEPLWVAMNPQKSSADDEVMLQKLCADWCAKELKEYAQALSGHFARWDDKPGQGLPKCIKNRWFKLCSKWTITHPASLYCPELASGRCLFPGSPCACQFDLKLDSVLWSKVRFGDAVFYHVSPRVSHQRLESSRLLEFLTAGKGECSIDRLIPEFLGPHIFRPNNQVVWVQVASEIVQERRPCETDRNPCACSKRSKKSQMVNGHRPLPDPQLCHIHNMDFLTWHCQAQTFTAGHCQSQLQEPALPSSREGGLNHGQLLMPHSGQGHSQQIVNTTDDFLVDECLELYRNMDQFGTTVNHCVATDSTMGQCSTSGQQCQELEDTEYDLQMQMFLESFNTKENEPRTFM</sequence>
<keyword evidence="1" id="KW-0732">Signal</keyword>
<protein>
    <submittedName>
        <fullName evidence="2">Uncharacterized protein</fullName>
    </submittedName>
</protein>
<dbReference type="GeneID" id="63785547"/>
<feature type="chain" id="PRO_5012282406" evidence="1">
    <location>
        <begin position="36"/>
        <end position="446"/>
    </location>
</feature>
<proteinExistence type="predicted"/>
<dbReference type="AlphaFoldDB" id="A0A1Y2FN68"/>
<reference evidence="2 3" key="1">
    <citation type="submission" date="2016-07" db="EMBL/GenBank/DDBJ databases">
        <title>Pervasive Adenine N6-methylation of Active Genes in Fungi.</title>
        <authorList>
            <consortium name="DOE Joint Genome Institute"/>
            <person name="Mondo S.J."/>
            <person name="Dannebaum R.O."/>
            <person name="Kuo R.C."/>
            <person name="Labutti K."/>
            <person name="Haridas S."/>
            <person name="Kuo A."/>
            <person name="Salamov A."/>
            <person name="Ahrendt S.R."/>
            <person name="Lipzen A."/>
            <person name="Sullivan W."/>
            <person name="Andreopoulos W.B."/>
            <person name="Clum A."/>
            <person name="Lindquist E."/>
            <person name="Daum C."/>
            <person name="Ramamoorthy G.K."/>
            <person name="Gryganskyi A."/>
            <person name="Culley D."/>
            <person name="Magnuson J.K."/>
            <person name="James T.Y."/>
            <person name="O'Malley M.A."/>
            <person name="Stajich J.E."/>
            <person name="Spatafora J.W."/>
            <person name="Visel A."/>
            <person name="Grigoriev I.V."/>
        </authorList>
    </citation>
    <scope>NUCLEOTIDE SEQUENCE [LARGE SCALE GENOMIC DNA]</scope>
    <source>
        <strain evidence="2 3">12-1054</strain>
    </source>
</reference>
<evidence type="ECO:0000313" key="2">
    <source>
        <dbReference type="EMBL" id="ORY85027.1"/>
    </source>
</evidence>
<evidence type="ECO:0000313" key="3">
    <source>
        <dbReference type="Proteomes" id="UP000193685"/>
    </source>
</evidence>
<gene>
    <name evidence="2" type="ORF">BCR37DRAFT_378006</name>
</gene>
<dbReference type="RefSeq" id="XP_040726810.1">
    <property type="nucleotide sequence ID" value="XM_040868948.1"/>
</dbReference>
<dbReference type="EMBL" id="MCFI01000005">
    <property type="protein sequence ID" value="ORY85027.1"/>
    <property type="molecule type" value="Genomic_DNA"/>
</dbReference>
<organism evidence="2 3">
    <name type="scientific">Protomyces lactucae-debilis</name>
    <dbReference type="NCBI Taxonomy" id="2754530"/>
    <lineage>
        <taxon>Eukaryota</taxon>
        <taxon>Fungi</taxon>
        <taxon>Dikarya</taxon>
        <taxon>Ascomycota</taxon>
        <taxon>Taphrinomycotina</taxon>
        <taxon>Taphrinomycetes</taxon>
        <taxon>Taphrinales</taxon>
        <taxon>Protomycetaceae</taxon>
        <taxon>Protomyces</taxon>
    </lineage>
</organism>
<keyword evidence="3" id="KW-1185">Reference proteome</keyword>
<name>A0A1Y2FN68_PROLT</name>
<dbReference type="Proteomes" id="UP000193685">
    <property type="component" value="Unassembled WGS sequence"/>
</dbReference>
<comment type="caution">
    <text evidence="2">The sequence shown here is derived from an EMBL/GenBank/DDBJ whole genome shotgun (WGS) entry which is preliminary data.</text>
</comment>
<accession>A0A1Y2FN68</accession>
<evidence type="ECO:0000256" key="1">
    <source>
        <dbReference type="SAM" id="SignalP"/>
    </source>
</evidence>